<name>A0ABM8E596_9HYPH</name>
<dbReference type="Proteomes" id="UP001317629">
    <property type="component" value="Chromosome"/>
</dbReference>
<evidence type="ECO:0000313" key="6">
    <source>
        <dbReference type="Proteomes" id="UP001317629"/>
    </source>
</evidence>
<evidence type="ECO:0000256" key="3">
    <source>
        <dbReference type="ARBA" id="ARBA00023143"/>
    </source>
</evidence>
<evidence type="ECO:0000256" key="1">
    <source>
        <dbReference type="ARBA" id="ARBA00004117"/>
    </source>
</evidence>
<comment type="similarity">
    <text evidence="2 4">Belongs to the FliE family.</text>
</comment>
<keyword evidence="5" id="KW-0966">Cell projection</keyword>
<dbReference type="HAMAP" id="MF_00724">
    <property type="entry name" value="FliE"/>
    <property type="match status" value="1"/>
</dbReference>
<keyword evidence="5" id="KW-0282">Flagellum</keyword>
<dbReference type="InterPro" id="IPR001624">
    <property type="entry name" value="FliE"/>
</dbReference>
<organism evidence="5 6">
    <name type="scientific">Methylocystis iwaonis</name>
    <dbReference type="NCBI Taxonomy" id="2885079"/>
    <lineage>
        <taxon>Bacteria</taxon>
        <taxon>Pseudomonadati</taxon>
        <taxon>Pseudomonadota</taxon>
        <taxon>Alphaproteobacteria</taxon>
        <taxon>Hyphomicrobiales</taxon>
        <taxon>Methylocystaceae</taxon>
        <taxon>Methylocystis</taxon>
    </lineage>
</organism>
<dbReference type="Pfam" id="PF02049">
    <property type="entry name" value="FliE"/>
    <property type="match status" value="1"/>
</dbReference>
<reference evidence="5 6" key="1">
    <citation type="journal article" date="2023" name="Int. J. Syst. Evol. Microbiol.">
        <title>Methylocystis iwaonis sp. nov., a type II methane-oxidizing bacterium from surface soil of a rice paddy field in Japan, and emended description of the genus Methylocystis (ex Whittenbury et al. 1970) Bowman et al. 1993.</title>
        <authorList>
            <person name="Kaise H."/>
            <person name="Sawadogo J.B."/>
            <person name="Alam M.S."/>
            <person name="Ueno C."/>
            <person name="Dianou D."/>
            <person name="Shinjo R."/>
            <person name="Asakawa S."/>
        </authorList>
    </citation>
    <scope>NUCLEOTIDE SEQUENCE [LARGE SCALE GENOMIC DNA]</scope>
    <source>
        <strain evidence="5 6">SS37A-Re</strain>
    </source>
</reference>
<keyword evidence="6" id="KW-1185">Reference proteome</keyword>
<dbReference type="PANTHER" id="PTHR34653:SF1">
    <property type="entry name" value="FLAGELLAR HOOK-BASAL BODY COMPLEX PROTEIN FLIE"/>
    <property type="match status" value="1"/>
</dbReference>
<evidence type="ECO:0000256" key="2">
    <source>
        <dbReference type="ARBA" id="ARBA00009272"/>
    </source>
</evidence>
<dbReference type="EMBL" id="AP027142">
    <property type="protein sequence ID" value="BDV33001.1"/>
    <property type="molecule type" value="Genomic_DNA"/>
</dbReference>
<accession>A0ABM8E596</accession>
<gene>
    <name evidence="4 5" type="primary">fliE</name>
    <name evidence="5" type="ORF">SS37A_05300</name>
</gene>
<keyword evidence="5" id="KW-0969">Cilium</keyword>
<proteinExistence type="inferred from homology"/>
<dbReference type="RefSeq" id="WP_202074095.1">
    <property type="nucleotide sequence ID" value="NZ_AP027142.1"/>
</dbReference>
<sequence length="103" mass="10753">MSEISALSLSYGTKAVERATSFAQSTKVASSDVSFGDVLKQLANEGADTIKNGESAAIAGIHGQASMLQVVDAVMAAERSLQTMIAVRDKAVNAYQEISKMAI</sequence>
<evidence type="ECO:0000313" key="5">
    <source>
        <dbReference type="EMBL" id="BDV33001.1"/>
    </source>
</evidence>
<evidence type="ECO:0000256" key="4">
    <source>
        <dbReference type="HAMAP-Rule" id="MF_00724"/>
    </source>
</evidence>
<comment type="subcellular location">
    <subcellularLocation>
        <location evidence="1 4">Bacterial flagellum basal body</location>
    </subcellularLocation>
</comment>
<protein>
    <recommendedName>
        <fullName evidence="4">Flagellar hook-basal body complex protein FliE</fullName>
    </recommendedName>
</protein>
<dbReference type="PANTHER" id="PTHR34653">
    <property type="match status" value="1"/>
</dbReference>
<keyword evidence="3 4" id="KW-0975">Bacterial flagellum</keyword>